<dbReference type="EMBL" id="NISJ01000004">
    <property type="protein sequence ID" value="OWQ98014.1"/>
    <property type="molecule type" value="Genomic_DNA"/>
</dbReference>
<reference evidence="1 2" key="1">
    <citation type="journal article" date="2002" name="Int. J. Syst. Evol. Microbiol.">
        <title>Sphingopyxis witflariensis sp. nov., isolated from activated sludge.</title>
        <authorList>
            <person name="Kampfer P."/>
            <person name="Witzenberger R."/>
            <person name="Denner E.B."/>
            <person name="Busse H.J."/>
            <person name="Neef A."/>
        </authorList>
    </citation>
    <scope>NUCLEOTIDE SEQUENCE [LARGE SCALE GENOMIC DNA]</scope>
    <source>
        <strain evidence="1 2">DSM 14551</strain>
    </source>
</reference>
<protein>
    <recommendedName>
        <fullName evidence="3">N4-gp56 family major capsid protein</fullName>
    </recommendedName>
</protein>
<dbReference type="Pfam" id="PF13252">
    <property type="entry name" value="Phage_capsid_3"/>
    <property type="match status" value="1"/>
</dbReference>
<evidence type="ECO:0000313" key="2">
    <source>
        <dbReference type="Proteomes" id="UP000197097"/>
    </source>
</evidence>
<dbReference type="Proteomes" id="UP000197097">
    <property type="component" value="Unassembled WGS sequence"/>
</dbReference>
<proteinExistence type="predicted"/>
<comment type="caution">
    <text evidence="1">The sequence shown here is derived from an EMBL/GenBank/DDBJ whole genome shotgun (WGS) entry which is preliminary data.</text>
</comment>
<dbReference type="OrthoDB" id="9149389at2"/>
<gene>
    <name evidence="1" type="ORF">CDQ91_10365</name>
</gene>
<name>A0A246JY48_9SPHN</name>
<evidence type="ECO:0000313" key="1">
    <source>
        <dbReference type="EMBL" id="OWQ98014.1"/>
    </source>
</evidence>
<dbReference type="RefSeq" id="WP_088472629.1">
    <property type="nucleotide sequence ID" value="NZ_NISJ01000004.1"/>
</dbReference>
<accession>A0A246JY48</accession>
<dbReference type="AlphaFoldDB" id="A0A246JY48"/>
<organism evidence="1 2">
    <name type="scientific">Sphingopyxis witflariensis</name>
    <dbReference type="NCBI Taxonomy" id="173675"/>
    <lineage>
        <taxon>Bacteria</taxon>
        <taxon>Pseudomonadati</taxon>
        <taxon>Pseudomonadota</taxon>
        <taxon>Alphaproteobacteria</taxon>
        <taxon>Sphingomonadales</taxon>
        <taxon>Sphingomonadaceae</taxon>
        <taxon>Sphingopyxis</taxon>
    </lineage>
</organism>
<dbReference type="InterPro" id="IPR025267">
    <property type="entry name" value="ORF017-like"/>
</dbReference>
<sequence length="360" mass="39441">METLINSGLEITRWRKKYFREYTRASRFSPYMGNGMDNIIVTMYELQSEAGKTIIVPFVGKLTGSGVSGSQVLEGNEEDLGSGNMPVSIDWRRNAVIVPKSTQFKTDIDLLDAAKPALKEWESVLLRADIIREFGAMTQNDAALSSVPYATATEAEKDAWLGLNTDRVLFGKDLSNRSTNDHSASLANIDTTNDKANYAWVTKMKRIAGDADITPYKDDQMAGEEWFVLFVGSRTFRDLENDATISQIDRDARERGVGKGNPLFQGGDLLVRGVIIREEKEIPVLAGVGAGPSDVEPAYLAGGGAIAIAWGQMPQSKTRLTDYDFRKGVGIEELLGVKKIHQNGKQRSVVTGYVSASADS</sequence>
<keyword evidence="2" id="KW-1185">Reference proteome</keyword>
<evidence type="ECO:0008006" key="3">
    <source>
        <dbReference type="Google" id="ProtNLM"/>
    </source>
</evidence>